<sequence length="429" mass="46243">MRTAQELAQEAPIMGCLPCPHLVQRPHPVQSGTSARSQCSPTRPVPRRRPRVTPHPPHAPLRAAVSPMSSCSWSPSNASSGGSARRSLPCAVSPSGLKPRQSGSSTPTCSSSLGRQMRSPRLGRSFTRSSTSRGTARSSSACIWRSSVAPSPISRPRSSAPCAACRASRDVQLVHRPRPRPPSPPRNPACRLRTFIVPRGTPAESQYLRDYPSAFATVKRLYSEKSSTLLFASALPALKNLEIVLEVESARAAWVEAKATLGSQLTSLTLYVSPTEVNLFRNLSAFVRLDHLCLDIEHDRDQALAPTIKAIVKSLRSLSRSPGITSLYIRVDGPRALGLPAEANDILYAFPPQLRTLGLSTSAIRSEEFATCLLSALRPPAMRVLYLADALGDGLADILDDPDGPHGALAGELERAGIEVTTQARSDYW</sequence>
<feature type="compositionally biased region" description="Polar residues" evidence="1">
    <location>
        <begin position="30"/>
        <end position="40"/>
    </location>
</feature>
<name>A0A5C5FQB3_9BASI</name>
<accession>A0A5C5FQB3</accession>
<dbReference type="OrthoDB" id="3247499at2759"/>
<comment type="caution">
    <text evidence="2">The sequence shown here is derived from an EMBL/GenBank/DDBJ whole genome shotgun (WGS) entry which is preliminary data.</text>
</comment>
<feature type="compositionally biased region" description="Low complexity" evidence="1">
    <location>
        <begin position="66"/>
        <end position="87"/>
    </location>
</feature>
<evidence type="ECO:0000256" key="1">
    <source>
        <dbReference type="SAM" id="MobiDB-lite"/>
    </source>
</evidence>
<feature type="region of interest" description="Disordered" evidence="1">
    <location>
        <begin position="26"/>
        <end position="134"/>
    </location>
</feature>
<protein>
    <submittedName>
        <fullName evidence="2">Uncharacterized protein</fullName>
    </submittedName>
</protein>
<proteinExistence type="predicted"/>
<organism evidence="2 3">
    <name type="scientific">Rhodotorula diobovata</name>
    <dbReference type="NCBI Taxonomy" id="5288"/>
    <lineage>
        <taxon>Eukaryota</taxon>
        <taxon>Fungi</taxon>
        <taxon>Dikarya</taxon>
        <taxon>Basidiomycota</taxon>
        <taxon>Pucciniomycotina</taxon>
        <taxon>Microbotryomycetes</taxon>
        <taxon>Sporidiobolales</taxon>
        <taxon>Sporidiobolaceae</taxon>
        <taxon>Rhodotorula</taxon>
    </lineage>
</organism>
<feature type="compositionally biased region" description="Low complexity" evidence="1">
    <location>
        <begin position="102"/>
        <end position="112"/>
    </location>
</feature>
<feature type="compositionally biased region" description="Low complexity" evidence="1">
    <location>
        <begin position="123"/>
        <end position="134"/>
    </location>
</feature>
<evidence type="ECO:0000313" key="2">
    <source>
        <dbReference type="EMBL" id="TNY19067.1"/>
    </source>
</evidence>
<reference evidence="2 3" key="1">
    <citation type="submission" date="2019-03" db="EMBL/GenBank/DDBJ databases">
        <title>Rhodosporidium diobovatum UCD-FST 08-225 genome sequencing, assembly, and annotation.</title>
        <authorList>
            <person name="Fakankun I.U."/>
            <person name="Fristensky B."/>
            <person name="Levin D.B."/>
        </authorList>
    </citation>
    <scope>NUCLEOTIDE SEQUENCE [LARGE SCALE GENOMIC DNA]</scope>
    <source>
        <strain evidence="2 3">UCD-FST 08-225</strain>
    </source>
</reference>
<dbReference type="Proteomes" id="UP000311382">
    <property type="component" value="Unassembled WGS sequence"/>
</dbReference>
<dbReference type="AlphaFoldDB" id="A0A5C5FQB3"/>
<evidence type="ECO:0000313" key="3">
    <source>
        <dbReference type="Proteomes" id="UP000311382"/>
    </source>
</evidence>
<gene>
    <name evidence="2" type="ORF">DMC30DRAFT_24012</name>
</gene>
<dbReference type="EMBL" id="SOZI01000110">
    <property type="protein sequence ID" value="TNY19067.1"/>
    <property type="molecule type" value="Genomic_DNA"/>
</dbReference>
<keyword evidence="3" id="KW-1185">Reference proteome</keyword>